<evidence type="ECO:0000256" key="1">
    <source>
        <dbReference type="ARBA" id="ARBA00022659"/>
    </source>
</evidence>
<dbReference type="SMART" id="SM00032">
    <property type="entry name" value="CCP"/>
    <property type="match status" value="8"/>
</dbReference>
<reference evidence="9" key="2">
    <citation type="journal article" date="2013" name="Nat. Genet.">
        <title>The draft genomes of soft-shell turtle and green sea turtle yield insights into the development and evolution of the turtle-specific body plan.</title>
        <authorList>
            <person name="Wang Z."/>
            <person name="Pascual-Anaya J."/>
            <person name="Zadissa A."/>
            <person name="Li W."/>
            <person name="Niimura Y."/>
            <person name="Huang Z."/>
            <person name="Li C."/>
            <person name="White S."/>
            <person name="Xiong Z."/>
            <person name="Fang D."/>
            <person name="Wang B."/>
            <person name="Ming Y."/>
            <person name="Chen Y."/>
            <person name="Zheng Y."/>
            <person name="Kuraku S."/>
            <person name="Pignatelli M."/>
            <person name="Herrero J."/>
            <person name="Beal K."/>
            <person name="Nozawa M."/>
            <person name="Li Q."/>
            <person name="Wang J."/>
            <person name="Zhang H."/>
            <person name="Yu L."/>
            <person name="Shigenobu S."/>
            <person name="Wang J."/>
            <person name="Liu J."/>
            <person name="Flicek P."/>
            <person name="Searle S."/>
            <person name="Wang J."/>
            <person name="Kuratani S."/>
            <person name="Yin Y."/>
            <person name="Aken B."/>
            <person name="Zhang G."/>
            <person name="Irie N."/>
        </authorList>
    </citation>
    <scope>NUCLEOTIDE SEQUENCE [LARGE SCALE GENOMIC DNA]</scope>
    <source>
        <strain evidence="9">Daiwa-1</strain>
    </source>
</reference>
<dbReference type="CDD" id="cd00033">
    <property type="entry name" value="CCP"/>
    <property type="match status" value="8"/>
</dbReference>
<dbReference type="FunFam" id="2.10.70.10:FF:000014">
    <property type="entry name" value="Membrane cofactor protein"/>
    <property type="match status" value="2"/>
</dbReference>
<reference evidence="8" key="3">
    <citation type="submission" date="2025-08" db="UniProtKB">
        <authorList>
            <consortium name="Ensembl"/>
        </authorList>
    </citation>
    <scope>IDENTIFICATION</scope>
</reference>
<feature type="domain" description="Sushi" evidence="7">
    <location>
        <begin position="76"/>
        <end position="137"/>
    </location>
</feature>
<dbReference type="InterPro" id="IPR035976">
    <property type="entry name" value="Sushi/SCR/CCP_sf"/>
</dbReference>
<feature type="domain" description="Sushi" evidence="7">
    <location>
        <begin position="209"/>
        <end position="268"/>
    </location>
</feature>
<feature type="domain" description="Sushi" evidence="7">
    <location>
        <begin position="13"/>
        <end position="75"/>
    </location>
</feature>
<evidence type="ECO:0000256" key="6">
    <source>
        <dbReference type="PROSITE-ProRule" id="PRU00302"/>
    </source>
</evidence>
<feature type="domain" description="Sushi" evidence="7">
    <location>
        <begin position="396"/>
        <end position="460"/>
    </location>
</feature>
<dbReference type="EMBL" id="AGCU01190843">
    <property type="status" value="NOT_ANNOTATED_CDS"/>
    <property type="molecule type" value="Genomic_DNA"/>
</dbReference>
<feature type="domain" description="Sushi" evidence="7">
    <location>
        <begin position="269"/>
        <end position="332"/>
    </location>
</feature>
<dbReference type="AlphaFoldDB" id="K7F726"/>
<dbReference type="GeneTree" id="ENSGT00940000164219"/>
<evidence type="ECO:0000256" key="4">
    <source>
        <dbReference type="ARBA" id="ARBA00023157"/>
    </source>
</evidence>
<dbReference type="Proteomes" id="UP000007267">
    <property type="component" value="Unassembled WGS sequence"/>
</dbReference>
<reference evidence="8" key="4">
    <citation type="submission" date="2025-09" db="UniProtKB">
        <authorList>
            <consortium name="Ensembl"/>
        </authorList>
    </citation>
    <scope>IDENTIFICATION</scope>
</reference>
<dbReference type="HOGENOM" id="CLU_020107_5_2_1"/>
<keyword evidence="4 6" id="KW-1015">Disulfide bond</keyword>
<feature type="domain" description="Sushi" evidence="7">
    <location>
        <begin position="461"/>
        <end position="520"/>
    </location>
</feature>
<comment type="caution">
    <text evidence="6">Lacks conserved residue(s) required for the propagation of feature annotation.</text>
</comment>
<evidence type="ECO:0000313" key="8">
    <source>
        <dbReference type="Ensembl" id="ENSPSIP00000003836.1"/>
    </source>
</evidence>
<evidence type="ECO:0000256" key="5">
    <source>
        <dbReference type="ARBA" id="ARBA00023180"/>
    </source>
</evidence>
<proteinExistence type="predicted"/>
<sequence>QMFLIMVPVFSLGNCPEPPRFNFAELKEDYRNTNNFPVDSIVEYNCRSGYVKTYKSSLRCMANSQWTTTLEFCKARTCPHPGELENGRLIILTDLVFGATVNFTCEEGYRLIGTAQRKCVLEGSQVTWDKEIPYCQLIPCLPPPDIEHGTHTGTTMEEFNYGTSVTYQCDAEKRGQVPFSLIGKASIHCTTTDNVNGHWSGPAPQCKAVRCEQPKVNHGKQLIGYSPVYTYRSSVMFDCEHRYTLKGSSVVRCNENNSWDPPLPDCERSSCDDPPVIPNASQDHSHSTLFPAGTVVTYNCERGYELKPGISSASVTCLNDFTWSKHQNFCQRVRCPYPNIPNGKATLRYGSRKEAYEYEDRITVACNVGYALRNIETRYMCQDSREWGPPLPVCEPLCERPPSISEGRHDRGRNRVFFVGSRVTYSCNHGWSLVGASIIQCTAGDGGIPHWDKPTPECKEVHCLNPVIRNGKQITARENETMYGDVVEFQCDFGYILKGSKLIECQANGTWHPQVPSCIQELPQSCLAVLEPVEFLQCGVPLTELITLLEVQKLYLEIKKLKQDLLKPQLTHVSPHL</sequence>
<dbReference type="EMBL" id="AGCU01190845">
    <property type="status" value="NOT_ANNOTATED_CDS"/>
    <property type="molecule type" value="Genomic_DNA"/>
</dbReference>
<feature type="domain" description="Sushi" evidence="7">
    <location>
        <begin position="138"/>
        <end position="208"/>
    </location>
</feature>
<evidence type="ECO:0000313" key="9">
    <source>
        <dbReference type="Proteomes" id="UP000007267"/>
    </source>
</evidence>
<dbReference type="EMBL" id="AGCU01190842">
    <property type="status" value="NOT_ANNOTATED_CDS"/>
    <property type="molecule type" value="Genomic_DNA"/>
</dbReference>
<dbReference type="InterPro" id="IPR000436">
    <property type="entry name" value="Sushi_SCR_CCP_dom"/>
</dbReference>
<name>K7F726_PELSI</name>
<keyword evidence="5" id="KW-0325">Glycoprotein</keyword>
<feature type="domain" description="Sushi" evidence="7">
    <location>
        <begin position="333"/>
        <end position="395"/>
    </location>
</feature>
<evidence type="ECO:0000259" key="7">
    <source>
        <dbReference type="PROSITE" id="PS50923"/>
    </source>
</evidence>
<keyword evidence="1 6" id="KW-0768">Sushi</keyword>
<dbReference type="Gene3D" id="2.10.70.10">
    <property type="entry name" value="Complement Module, domain 1"/>
    <property type="match status" value="8"/>
</dbReference>
<dbReference type="PROSITE" id="PS50923">
    <property type="entry name" value="SUSHI"/>
    <property type="match status" value="8"/>
</dbReference>
<dbReference type="PANTHER" id="PTHR45656:SF4">
    <property type="entry name" value="PROTEIN CBR-CLEC-78"/>
    <property type="match status" value="1"/>
</dbReference>
<feature type="disulfide bond" evidence="6">
    <location>
        <begin position="398"/>
        <end position="441"/>
    </location>
</feature>
<dbReference type="EMBL" id="AGCU01190844">
    <property type="status" value="NOT_ANNOTATED_CDS"/>
    <property type="molecule type" value="Genomic_DNA"/>
</dbReference>
<dbReference type="Ensembl" id="ENSPSIT00000003856.1">
    <property type="protein sequence ID" value="ENSPSIP00000003836.1"/>
    <property type="gene ID" value="ENSPSIG00000003630.1"/>
</dbReference>
<dbReference type="Gene3D" id="1.20.5.3730">
    <property type="match status" value="1"/>
</dbReference>
<feature type="disulfide bond" evidence="6">
    <location>
        <begin position="46"/>
        <end position="73"/>
    </location>
</feature>
<dbReference type="PANTHER" id="PTHR45656">
    <property type="entry name" value="PROTEIN CBR-CLEC-78"/>
    <property type="match status" value="1"/>
</dbReference>
<accession>K7F726</accession>
<reference evidence="9" key="1">
    <citation type="submission" date="2011-10" db="EMBL/GenBank/DDBJ databases">
        <authorList>
            <consortium name="Soft-shell Turtle Genome Consortium"/>
        </authorList>
    </citation>
    <scope>NUCLEOTIDE SEQUENCE [LARGE SCALE GENOMIC DNA]</scope>
    <source>
        <strain evidence="9">Daiwa-1</strain>
    </source>
</reference>
<protein>
    <submittedName>
        <fullName evidence="8">C4b-binding protein alpha chain-like</fullName>
    </submittedName>
</protein>
<evidence type="ECO:0000256" key="3">
    <source>
        <dbReference type="ARBA" id="ARBA00022737"/>
    </source>
</evidence>
<dbReference type="InterPro" id="IPR051277">
    <property type="entry name" value="SEZ6_CSMD_C4BPB_Regulators"/>
</dbReference>
<evidence type="ECO:0000256" key="2">
    <source>
        <dbReference type="ARBA" id="ARBA00022729"/>
    </source>
</evidence>
<organism evidence="8 9">
    <name type="scientific">Pelodiscus sinensis</name>
    <name type="common">Chinese softshell turtle</name>
    <name type="synonym">Trionyx sinensis</name>
    <dbReference type="NCBI Taxonomy" id="13735"/>
    <lineage>
        <taxon>Eukaryota</taxon>
        <taxon>Metazoa</taxon>
        <taxon>Chordata</taxon>
        <taxon>Craniata</taxon>
        <taxon>Vertebrata</taxon>
        <taxon>Euteleostomi</taxon>
        <taxon>Archelosauria</taxon>
        <taxon>Testudinata</taxon>
        <taxon>Testudines</taxon>
        <taxon>Cryptodira</taxon>
        <taxon>Trionychia</taxon>
        <taxon>Trionychidae</taxon>
        <taxon>Pelodiscus</taxon>
    </lineage>
</organism>
<dbReference type="FunFam" id="2.10.70.10:FF:000055">
    <property type="entry name" value="Complement decay-accelerating factor, GPI-anchored"/>
    <property type="match status" value="1"/>
</dbReference>
<keyword evidence="9" id="KW-1185">Reference proteome</keyword>
<keyword evidence="3" id="KW-0677">Repeat</keyword>
<keyword evidence="2" id="KW-0732">Signal</keyword>
<dbReference type="Pfam" id="PF00084">
    <property type="entry name" value="Sushi"/>
    <property type="match status" value="8"/>
</dbReference>
<dbReference type="SUPFAM" id="SSF57535">
    <property type="entry name" value="Complement control module/SCR domain"/>
    <property type="match status" value="8"/>
</dbReference>
<feature type="disulfide bond" evidence="6">
    <location>
        <begin position="239"/>
        <end position="266"/>
    </location>
</feature>
<feature type="disulfide bond" evidence="6">
    <location>
        <begin position="491"/>
        <end position="518"/>
    </location>
</feature>